<keyword evidence="2" id="KW-0238">DNA-binding</keyword>
<evidence type="ECO:0000256" key="1">
    <source>
        <dbReference type="ARBA" id="ARBA00023015"/>
    </source>
</evidence>
<dbReference type="GO" id="GO:0006355">
    <property type="term" value="P:regulation of DNA-templated transcription"/>
    <property type="evidence" value="ECO:0007669"/>
    <property type="project" value="InterPro"/>
</dbReference>
<dbReference type="AlphaFoldDB" id="A0A9E6PW04"/>
<dbReference type="RefSeq" id="WP_186661331.1">
    <property type="nucleotide sequence ID" value="NZ_CP077095.1"/>
</dbReference>
<dbReference type="InterPro" id="IPR036693">
    <property type="entry name" value="TF_LuxR_autoind-bd_dom_sf"/>
</dbReference>
<protein>
    <submittedName>
        <fullName evidence="5">Autoinducer binding domain-containing protein</fullName>
    </submittedName>
</protein>
<evidence type="ECO:0000313" key="6">
    <source>
        <dbReference type="Proteomes" id="UP000633418"/>
    </source>
</evidence>
<accession>A0A9E6PW04</accession>
<reference evidence="5 6" key="2">
    <citation type="journal article" date="2021" name="Microorganisms">
        <title>The Ever-Expanding Pseudomonas Genus: Description of 43 New Species and Partition of the Pseudomonas putida Group.</title>
        <authorList>
            <person name="Girard L."/>
            <person name="Lood C."/>
            <person name="Hofte M."/>
            <person name="Vandamme P."/>
            <person name="Rokni-Zadeh H."/>
            <person name="van Noort V."/>
            <person name="Lavigne R."/>
            <person name="De Mot R."/>
        </authorList>
    </citation>
    <scope>NUCLEOTIDE SEQUENCE [LARGE SCALE GENOMIC DNA]</scope>
    <source>
        <strain evidence="5 6">RW9S1A</strain>
    </source>
</reference>
<dbReference type="PROSITE" id="PS50043">
    <property type="entry name" value="HTH_LUXR_2"/>
    <property type="match status" value="1"/>
</dbReference>
<dbReference type="InterPro" id="IPR000792">
    <property type="entry name" value="Tscrpt_reg_LuxR_C"/>
</dbReference>
<dbReference type="Gene3D" id="1.10.10.10">
    <property type="entry name" value="Winged helix-like DNA-binding domain superfamily/Winged helix DNA-binding domain"/>
    <property type="match status" value="1"/>
</dbReference>
<keyword evidence="1" id="KW-0805">Transcription regulation</keyword>
<dbReference type="SUPFAM" id="SSF46894">
    <property type="entry name" value="C-terminal effector domain of the bipartite response regulators"/>
    <property type="match status" value="1"/>
</dbReference>
<reference evidence="5 6" key="1">
    <citation type="journal article" date="2020" name="Microorganisms">
        <title>Reliable Identification of Environmental Pseudomonas Isolates Using the rpoD Gene.</title>
        <authorList>
            <consortium name="The Broad Institute Genome Sequencing Platform"/>
            <person name="Girard L."/>
            <person name="Lood C."/>
            <person name="Rokni-Zadeh H."/>
            <person name="van Noort V."/>
            <person name="Lavigne R."/>
            <person name="De Mot R."/>
        </authorList>
    </citation>
    <scope>NUCLEOTIDE SEQUENCE [LARGE SCALE GENOMIC DNA]</scope>
    <source>
        <strain evidence="5 6">RW9S1A</strain>
    </source>
</reference>
<dbReference type="KEGG" id="pxn:HU772_021410"/>
<dbReference type="SUPFAM" id="SSF75516">
    <property type="entry name" value="Pheromone-binding domain of LuxR-like quorum-sensing transcription factors"/>
    <property type="match status" value="1"/>
</dbReference>
<name>A0A9E6PW04_9PSED</name>
<dbReference type="InterPro" id="IPR005143">
    <property type="entry name" value="TF_LuxR_autoind-bd_dom"/>
</dbReference>
<dbReference type="Gene3D" id="3.30.450.80">
    <property type="entry name" value="Transcription factor LuxR-like, autoinducer-binding domain"/>
    <property type="match status" value="1"/>
</dbReference>
<proteinExistence type="predicted"/>
<dbReference type="Pfam" id="PF03472">
    <property type="entry name" value="Autoind_bind"/>
    <property type="match status" value="1"/>
</dbReference>
<dbReference type="EMBL" id="CP077095">
    <property type="protein sequence ID" value="QXI37857.1"/>
    <property type="molecule type" value="Genomic_DNA"/>
</dbReference>
<keyword evidence="3" id="KW-0804">Transcription</keyword>
<dbReference type="InterPro" id="IPR016032">
    <property type="entry name" value="Sig_transdc_resp-reg_C-effctor"/>
</dbReference>
<evidence type="ECO:0000313" key="5">
    <source>
        <dbReference type="EMBL" id="QXI37857.1"/>
    </source>
</evidence>
<keyword evidence="6" id="KW-1185">Reference proteome</keyword>
<dbReference type="GO" id="GO:0003677">
    <property type="term" value="F:DNA binding"/>
    <property type="evidence" value="ECO:0007669"/>
    <property type="project" value="UniProtKB-KW"/>
</dbReference>
<evidence type="ECO:0000256" key="2">
    <source>
        <dbReference type="ARBA" id="ARBA00023125"/>
    </source>
</evidence>
<evidence type="ECO:0000259" key="4">
    <source>
        <dbReference type="PROSITE" id="PS50043"/>
    </source>
</evidence>
<dbReference type="InterPro" id="IPR036388">
    <property type="entry name" value="WH-like_DNA-bd_sf"/>
</dbReference>
<dbReference type="Pfam" id="PF00196">
    <property type="entry name" value="GerE"/>
    <property type="match status" value="1"/>
</dbReference>
<dbReference type="SMART" id="SM00421">
    <property type="entry name" value="HTH_LUXR"/>
    <property type="match status" value="1"/>
</dbReference>
<sequence>MPMPRWEPEQIEQLLAQSEPQQLMLHAQPLVGALGMDALCVTVRLHVAAHEPLVHHHSSVSAAWDKRYVAEHFINIDPTVAKCHQSCMPQPWDDDLFNEATHLREVAAEHGIDFAHGWSQSVHDHRHNSTVLNVFRRQRRVDISELYENGARVMWLCHTLHNALCKHHLAKLSSTPAPNLSLRELQVIQKYDELTSAKLVAKALSMSLSTVNFHMGNVRRKTGAKTTMSALNYLRYHGLLEQPPRSGKGL</sequence>
<dbReference type="Proteomes" id="UP000633418">
    <property type="component" value="Chromosome"/>
</dbReference>
<feature type="domain" description="HTH luxR-type" evidence="4">
    <location>
        <begin position="173"/>
        <end position="238"/>
    </location>
</feature>
<gene>
    <name evidence="5" type="ORF">HU772_021410</name>
</gene>
<organism evidence="5 6">
    <name type="scientific">Pseudomonas xantholysinigenes</name>
    <dbReference type="NCBI Taxonomy" id="2745490"/>
    <lineage>
        <taxon>Bacteria</taxon>
        <taxon>Pseudomonadati</taxon>
        <taxon>Pseudomonadota</taxon>
        <taxon>Gammaproteobacteria</taxon>
        <taxon>Pseudomonadales</taxon>
        <taxon>Pseudomonadaceae</taxon>
        <taxon>Pseudomonas</taxon>
    </lineage>
</organism>
<evidence type="ECO:0000256" key="3">
    <source>
        <dbReference type="ARBA" id="ARBA00023163"/>
    </source>
</evidence>